<gene>
    <name evidence="1" type="ORF">EEDITHA_LOCUS23000</name>
</gene>
<comment type="caution">
    <text evidence="1">The sequence shown here is derived from an EMBL/GenBank/DDBJ whole genome shotgun (WGS) entry which is preliminary data.</text>
</comment>
<dbReference type="EMBL" id="CAKOGL010000059">
    <property type="protein sequence ID" value="CAH2109136.1"/>
    <property type="molecule type" value="Genomic_DNA"/>
</dbReference>
<proteinExistence type="predicted"/>
<name>A0AAU9VG40_EUPED</name>
<keyword evidence="2" id="KW-1185">Reference proteome</keyword>
<evidence type="ECO:0000313" key="1">
    <source>
        <dbReference type="EMBL" id="CAH2109136.1"/>
    </source>
</evidence>
<organism evidence="1 2">
    <name type="scientific">Euphydryas editha</name>
    <name type="common">Edith's checkerspot</name>
    <dbReference type="NCBI Taxonomy" id="104508"/>
    <lineage>
        <taxon>Eukaryota</taxon>
        <taxon>Metazoa</taxon>
        <taxon>Ecdysozoa</taxon>
        <taxon>Arthropoda</taxon>
        <taxon>Hexapoda</taxon>
        <taxon>Insecta</taxon>
        <taxon>Pterygota</taxon>
        <taxon>Neoptera</taxon>
        <taxon>Endopterygota</taxon>
        <taxon>Lepidoptera</taxon>
        <taxon>Glossata</taxon>
        <taxon>Ditrysia</taxon>
        <taxon>Papilionoidea</taxon>
        <taxon>Nymphalidae</taxon>
        <taxon>Nymphalinae</taxon>
        <taxon>Euphydryas</taxon>
    </lineage>
</organism>
<protein>
    <submittedName>
        <fullName evidence="1">Uncharacterized protein</fullName>
    </submittedName>
</protein>
<accession>A0AAU9VG40</accession>
<evidence type="ECO:0000313" key="2">
    <source>
        <dbReference type="Proteomes" id="UP001153954"/>
    </source>
</evidence>
<sequence length="199" mass="22253">MRQANAAFSLILTKIGNGEVLEQFQLEIIESRFFKKEETRQLSPHGVRLFYTNVAVDSYNNSILQEAPDKVISIAKDIITETKNQEQEASFRLQLLLLLATGGLPYQITFVKGKYYLITTNIDVSDGLVNGAVGKLIHLDFNEDNVVCRVWLEFCGSAKVGQKARKKAALLAVQSKVNNAAVPIEWRTSNGIMNMESKE</sequence>
<dbReference type="AlphaFoldDB" id="A0AAU9VG40"/>
<dbReference type="Proteomes" id="UP001153954">
    <property type="component" value="Unassembled WGS sequence"/>
</dbReference>
<reference evidence="1" key="1">
    <citation type="submission" date="2022-03" db="EMBL/GenBank/DDBJ databases">
        <authorList>
            <person name="Tunstrom K."/>
        </authorList>
    </citation>
    <scope>NUCLEOTIDE SEQUENCE</scope>
</reference>